<proteinExistence type="predicted"/>
<accession>B8R6B4</accession>
<protein>
    <submittedName>
        <fullName evidence="1">Uncharacterized protein</fullName>
    </submittedName>
</protein>
<sequence length="72" mass="7546">MLHDVPRGAIASNQALRIVLAMTADGLAAVDHVAAIHRQFDIADAFVVVGARLGKSRILQISITLAAARACI</sequence>
<dbReference type="EMBL" id="EU874251">
    <property type="protein sequence ID" value="ACJ54939.1"/>
    <property type="molecule type" value="Genomic_DNA"/>
</dbReference>
<reference evidence="1" key="1">
    <citation type="journal article" date="2010" name="Microb. Pathog.">
        <title>The Burkholderia cenocepacia K56-2 pleiotropic regulator Pbr, is required for stress resistance and virulence.</title>
        <authorList>
            <person name="Ramos C.G."/>
            <person name="Sousa S.A."/>
            <person name="Grilo A.M."/>
            <person name="Eberl L."/>
            <person name="Leitao J.H."/>
        </authorList>
    </citation>
    <scope>NUCLEOTIDE SEQUENCE</scope>
    <source>
        <strain evidence="1">K56-2</strain>
    </source>
</reference>
<name>B8R6B4_9BURK</name>
<gene>
    <name evidence="1" type="ORF">Bck_08</name>
</gene>
<organism evidence="1">
    <name type="scientific">Burkholderia cenocepacia</name>
    <dbReference type="NCBI Taxonomy" id="95486"/>
    <lineage>
        <taxon>Bacteria</taxon>
        <taxon>Pseudomonadati</taxon>
        <taxon>Pseudomonadota</taxon>
        <taxon>Betaproteobacteria</taxon>
        <taxon>Burkholderiales</taxon>
        <taxon>Burkholderiaceae</taxon>
        <taxon>Burkholderia</taxon>
        <taxon>Burkholderia cepacia complex</taxon>
    </lineage>
</organism>
<evidence type="ECO:0000313" key="1">
    <source>
        <dbReference type="EMBL" id="ACJ54939.1"/>
    </source>
</evidence>
<dbReference type="AlphaFoldDB" id="B8R6B4"/>